<dbReference type="PROSITE" id="PS50015">
    <property type="entry name" value="SAP_B"/>
    <property type="match status" value="1"/>
</dbReference>
<evidence type="ECO:0000313" key="3">
    <source>
        <dbReference type="EMBL" id="KAK8890993.1"/>
    </source>
</evidence>
<dbReference type="InterPro" id="IPR011001">
    <property type="entry name" value="Saposin-like"/>
</dbReference>
<protein>
    <recommendedName>
        <fullName evidence="2">Saposin B-type domain-containing protein</fullName>
    </recommendedName>
</protein>
<evidence type="ECO:0000259" key="2">
    <source>
        <dbReference type="PROSITE" id="PS50015"/>
    </source>
</evidence>
<reference evidence="3 4" key="1">
    <citation type="submission" date="2024-04" db="EMBL/GenBank/DDBJ databases">
        <title>Tritrichomonas musculus Genome.</title>
        <authorList>
            <person name="Alves-Ferreira E."/>
            <person name="Grigg M."/>
            <person name="Lorenzi H."/>
            <person name="Galac M."/>
        </authorList>
    </citation>
    <scope>NUCLEOTIDE SEQUENCE [LARGE SCALE GENOMIC DNA]</scope>
    <source>
        <strain evidence="3 4">EAF2021</strain>
    </source>
</reference>
<accession>A0ABR2KIK8</accession>
<proteinExistence type="predicted"/>
<name>A0ABR2KIK8_9EUKA</name>
<evidence type="ECO:0000313" key="4">
    <source>
        <dbReference type="Proteomes" id="UP001470230"/>
    </source>
</evidence>
<organism evidence="3 4">
    <name type="scientific">Tritrichomonas musculus</name>
    <dbReference type="NCBI Taxonomy" id="1915356"/>
    <lineage>
        <taxon>Eukaryota</taxon>
        <taxon>Metamonada</taxon>
        <taxon>Parabasalia</taxon>
        <taxon>Tritrichomonadida</taxon>
        <taxon>Tritrichomonadidae</taxon>
        <taxon>Tritrichomonas</taxon>
    </lineage>
</organism>
<comment type="caution">
    <text evidence="3">The sequence shown here is derived from an EMBL/GenBank/DDBJ whole genome shotgun (WGS) entry which is preliminary data.</text>
</comment>
<dbReference type="EMBL" id="JAPFFF010000004">
    <property type="protein sequence ID" value="KAK8890993.1"/>
    <property type="molecule type" value="Genomic_DNA"/>
</dbReference>
<dbReference type="Proteomes" id="UP001470230">
    <property type="component" value="Unassembled WGS sequence"/>
</dbReference>
<feature type="domain" description="Saposin B-type" evidence="2">
    <location>
        <begin position="94"/>
        <end position="170"/>
    </location>
</feature>
<evidence type="ECO:0000256" key="1">
    <source>
        <dbReference type="ARBA" id="ARBA00023157"/>
    </source>
</evidence>
<gene>
    <name evidence="3" type="ORF">M9Y10_028195</name>
</gene>
<dbReference type="SUPFAM" id="SSF47862">
    <property type="entry name" value="Saposin"/>
    <property type="match status" value="1"/>
</dbReference>
<sequence length="183" mass="21209">MLFDLVISWKYPTFDELNVQCGICKYITNRFENDTSKIDIQLIPSTGTLCEKDKENEICKSTEAIAKNFQNATNKTNYCRRTGFCPEEVPEGIVGQKCQICMMASKHLLHYSINDRLAAFHNFCNTSNLITSLFCGDVYDESIEDFLDDLEDLQNPFKFCHLSHFCRDKPKPKEKKEYDNDDL</sequence>
<keyword evidence="1" id="KW-1015">Disulfide bond</keyword>
<dbReference type="InterPro" id="IPR008139">
    <property type="entry name" value="SaposinB_dom"/>
</dbReference>
<keyword evidence="4" id="KW-1185">Reference proteome</keyword>